<proteinExistence type="predicted"/>
<protein>
    <submittedName>
        <fullName evidence="1">Uncharacterized protein</fullName>
    </submittedName>
</protein>
<dbReference type="EMBL" id="BGZK01000383">
    <property type="protein sequence ID" value="GBP40560.1"/>
    <property type="molecule type" value="Genomic_DNA"/>
</dbReference>
<dbReference type="Proteomes" id="UP000299102">
    <property type="component" value="Unassembled WGS sequence"/>
</dbReference>
<accession>A0A4C1VPU5</accession>
<comment type="caution">
    <text evidence="1">The sequence shown here is derived from an EMBL/GenBank/DDBJ whole genome shotgun (WGS) entry which is preliminary data.</text>
</comment>
<dbReference type="AlphaFoldDB" id="A0A4C1VPU5"/>
<sequence>MEGEVVHRNSCSNKRAELLFIGLPQFKSKLETKVKLRLGSALRLESGPRAGTEIKLKAEALSKPIAKLKLKSRVGPGWQPALTRHRDGLK</sequence>
<reference evidence="1 2" key="1">
    <citation type="journal article" date="2019" name="Commun. Biol.">
        <title>The bagworm genome reveals a unique fibroin gene that provides high tensile strength.</title>
        <authorList>
            <person name="Kono N."/>
            <person name="Nakamura H."/>
            <person name="Ohtoshi R."/>
            <person name="Tomita M."/>
            <person name="Numata K."/>
            <person name="Arakawa K."/>
        </authorList>
    </citation>
    <scope>NUCLEOTIDE SEQUENCE [LARGE SCALE GENOMIC DNA]</scope>
</reference>
<organism evidence="1 2">
    <name type="scientific">Eumeta variegata</name>
    <name type="common">Bagworm moth</name>
    <name type="synonym">Eumeta japonica</name>
    <dbReference type="NCBI Taxonomy" id="151549"/>
    <lineage>
        <taxon>Eukaryota</taxon>
        <taxon>Metazoa</taxon>
        <taxon>Ecdysozoa</taxon>
        <taxon>Arthropoda</taxon>
        <taxon>Hexapoda</taxon>
        <taxon>Insecta</taxon>
        <taxon>Pterygota</taxon>
        <taxon>Neoptera</taxon>
        <taxon>Endopterygota</taxon>
        <taxon>Lepidoptera</taxon>
        <taxon>Glossata</taxon>
        <taxon>Ditrysia</taxon>
        <taxon>Tineoidea</taxon>
        <taxon>Psychidae</taxon>
        <taxon>Oiketicinae</taxon>
        <taxon>Eumeta</taxon>
    </lineage>
</organism>
<keyword evidence="2" id="KW-1185">Reference proteome</keyword>
<gene>
    <name evidence="1" type="ORF">EVAR_7559_1</name>
</gene>
<evidence type="ECO:0000313" key="2">
    <source>
        <dbReference type="Proteomes" id="UP000299102"/>
    </source>
</evidence>
<name>A0A4C1VPU5_EUMVA</name>
<evidence type="ECO:0000313" key="1">
    <source>
        <dbReference type="EMBL" id="GBP40560.1"/>
    </source>
</evidence>